<proteinExistence type="predicted"/>
<evidence type="ECO:0000313" key="1">
    <source>
        <dbReference type="EMBL" id="EPH19089.1"/>
    </source>
</evidence>
<accession>S3Y842</accession>
<evidence type="ECO:0000313" key="2">
    <source>
        <dbReference type="Proteomes" id="UP000014614"/>
    </source>
</evidence>
<reference evidence="1 2" key="1">
    <citation type="submission" date="2013-05" db="EMBL/GenBank/DDBJ databases">
        <title>The Genome Sequence of Bacteroides stercoris CC31F.</title>
        <authorList>
            <consortium name="The Broad Institute Genomics Platform"/>
            <person name="Earl A."/>
            <person name="Ward D."/>
            <person name="Feldgarden M."/>
            <person name="Gevers D."/>
            <person name="Oliphant K."/>
            <person name="Allen-Vercoe E."/>
            <person name="Walker B."/>
            <person name="Young S."/>
            <person name="Zeng Q."/>
            <person name="Gargeya S."/>
            <person name="Fitzgerald M."/>
            <person name="Haas B."/>
            <person name="Abouelleil A."/>
            <person name="Allen A.W."/>
            <person name="Alvarado L."/>
            <person name="Arachchi H.M."/>
            <person name="Berlin A.M."/>
            <person name="Chapman S.B."/>
            <person name="Gainer-Dewar J."/>
            <person name="Goldberg J."/>
            <person name="Griggs A."/>
            <person name="Gujja S."/>
            <person name="Hansen M."/>
            <person name="Howarth C."/>
            <person name="Imamovic A."/>
            <person name="Ireland A."/>
            <person name="Larimer J."/>
            <person name="McCowan C."/>
            <person name="Murphy C."/>
            <person name="Pearson M."/>
            <person name="Poon T.W."/>
            <person name="Priest M."/>
            <person name="Roberts A."/>
            <person name="Saif S."/>
            <person name="Shea T."/>
            <person name="Sisk P."/>
            <person name="Sykes S."/>
            <person name="Wortman J."/>
            <person name="Nusbaum C."/>
            <person name="Birren B."/>
        </authorList>
    </citation>
    <scope>NUCLEOTIDE SEQUENCE [LARGE SCALE GENOMIC DNA]</scope>
    <source>
        <strain evidence="1 2">CC31F</strain>
    </source>
</reference>
<protein>
    <submittedName>
        <fullName evidence="1">Uncharacterized protein</fullName>
    </submittedName>
</protein>
<organism evidence="1 2">
    <name type="scientific">Bacteroides stercoris CC31F</name>
    <dbReference type="NCBI Taxonomy" id="1073351"/>
    <lineage>
        <taxon>Bacteria</taxon>
        <taxon>Pseudomonadati</taxon>
        <taxon>Bacteroidota</taxon>
        <taxon>Bacteroidia</taxon>
        <taxon>Bacteroidales</taxon>
        <taxon>Bacteroidaceae</taxon>
        <taxon>Bacteroides</taxon>
    </lineage>
</organism>
<dbReference type="AlphaFoldDB" id="S3Y842"/>
<dbReference type="HOGENOM" id="CLU_212366_0_0_10"/>
<name>S3Y842_BACSE</name>
<dbReference type="EMBL" id="ATFP01000037">
    <property type="protein sequence ID" value="EPH19089.1"/>
    <property type="molecule type" value="Genomic_DNA"/>
</dbReference>
<comment type="caution">
    <text evidence="1">The sequence shown here is derived from an EMBL/GenBank/DDBJ whole genome shotgun (WGS) entry which is preliminary data.</text>
</comment>
<feature type="non-terminal residue" evidence="1">
    <location>
        <position position="44"/>
    </location>
</feature>
<dbReference type="Proteomes" id="UP000014614">
    <property type="component" value="Unassembled WGS sequence"/>
</dbReference>
<gene>
    <name evidence="1" type="ORF">HMPREF1181_02603</name>
</gene>
<sequence length="44" mass="4328">MADTGYFDSVSANLKTGVGAQVKGISEGVKANSEAGVSPSVNAL</sequence>